<dbReference type="Gene3D" id="1.10.10.10">
    <property type="entry name" value="Winged helix-like DNA-binding domain superfamily/Winged helix DNA-binding domain"/>
    <property type="match status" value="1"/>
</dbReference>
<name>A0A401H0Y3_9APHY</name>
<organism evidence="13 14">
    <name type="scientific">Sparassis crispa</name>
    <dbReference type="NCBI Taxonomy" id="139825"/>
    <lineage>
        <taxon>Eukaryota</taxon>
        <taxon>Fungi</taxon>
        <taxon>Dikarya</taxon>
        <taxon>Basidiomycota</taxon>
        <taxon>Agaricomycotina</taxon>
        <taxon>Agaricomycetes</taxon>
        <taxon>Polyporales</taxon>
        <taxon>Sparassidaceae</taxon>
        <taxon>Sparassis</taxon>
    </lineage>
</organism>
<dbReference type="AlphaFoldDB" id="A0A401H0Y3"/>
<evidence type="ECO:0000313" key="14">
    <source>
        <dbReference type="Proteomes" id="UP000287166"/>
    </source>
</evidence>
<dbReference type="OrthoDB" id="449280at2759"/>
<feature type="region of interest" description="Disordered" evidence="10">
    <location>
        <begin position="1"/>
        <end position="36"/>
    </location>
</feature>
<evidence type="ECO:0000256" key="9">
    <source>
        <dbReference type="ARBA" id="ARBA00081863"/>
    </source>
</evidence>
<dbReference type="RefSeq" id="XP_027618975.1">
    <property type="nucleotide sequence ID" value="XM_027763174.1"/>
</dbReference>
<dbReference type="InterPro" id="IPR040504">
    <property type="entry name" value="TFIIF_beta_N"/>
</dbReference>
<dbReference type="GeneID" id="38784979"/>
<dbReference type="PANTHER" id="PTHR10445:SF0">
    <property type="entry name" value="GENERAL TRANSCRIPTION FACTOR IIF SUBUNIT 2"/>
    <property type="match status" value="1"/>
</dbReference>
<dbReference type="InterPro" id="IPR036390">
    <property type="entry name" value="WH_DNA-bd_sf"/>
</dbReference>
<evidence type="ECO:0000256" key="2">
    <source>
        <dbReference type="ARBA" id="ARBA00009543"/>
    </source>
</evidence>
<comment type="subcellular location">
    <subcellularLocation>
        <location evidence="1">Nucleus</location>
    </subcellularLocation>
</comment>
<feature type="domain" description="TFIIF beta subunit N-terminal" evidence="12">
    <location>
        <begin position="40"/>
        <end position="126"/>
    </location>
</feature>
<reference evidence="13 14" key="1">
    <citation type="journal article" date="2018" name="Sci. Rep.">
        <title>Genome sequence of the cauliflower mushroom Sparassis crispa (Hanabiratake) and its association with beneficial usage.</title>
        <authorList>
            <person name="Kiyama R."/>
            <person name="Furutani Y."/>
            <person name="Kawaguchi K."/>
            <person name="Nakanishi T."/>
        </authorList>
    </citation>
    <scope>NUCLEOTIDE SEQUENCE [LARGE SCALE GENOMIC DNA]</scope>
</reference>
<keyword evidence="14" id="KW-1185">Reference proteome</keyword>
<feature type="region of interest" description="Disordered" evidence="10">
    <location>
        <begin position="289"/>
        <end position="330"/>
    </location>
</feature>
<feature type="compositionally biased region" description="Acidic residues" evidence="10">
    <location>
        <begin position="20"/>
        <end position="29"/>
    </location>
</feature>
<evidence type="ECO:0000259" key="11">
    <source>
        <dbReference type="Pfam" id="PF02270"/>
    </source>
</evidence>
<keyword evidence="6" id="KW-0804">Transcription</keyword>
<dbReference type="GO" id="GO:0003743">
    <property type="term" value="F:translation initiation factor activity"/>
    <property type="evidence" value="ECO:0007669"/>
    <property type="project" value="UniProtKB-KW"/>
</dbReference>
<dbReference type="InterPro" id="IPR036388">
    <property type="entry name" value="WH-like_DNA-bd_sf"/>
</dbReference>
<dbReference type="InterPro" id="IPR003196">
    <property type="entry name" value="TFIIF_beta"/>
</dbReference>
<keyword evidence="13" id="KW-0648">Protein biosynthesis</keyword>
<proteinExistence type="inferred from homology"/>
<keyword evidence="7" id="KW-0539">Nucleus</keyword>
<dbReference type="Pfam" id="PF02270">
    <property type="entry name" value="TFIIF_beta"/>
    <property type="match status" value="1"/>
</dbReference>
<comment type="similarity">
    <text evidence="2">Belongs to the TFIIF beta subunit family.</text>
</comment>
<dbReference type="GO" id="GO:0006367">
    <property type="term" value="P:transcription initiation at RNA polymerase II promoter"/>
    <property type="evidence" value="ECO:0007669"/>
    <property type="project" value="InterPro"/>
</dbReference>
<comment type="caution">
    <text evidence="13">The sequence shown here is derived from an EMBL/GenBank/DDBJ whole genome shotgun (WGS) entry which is preliminary data.</text>
</comment>
<dbReference type="InterPro" id="IPR040450">
    <property type="entry name" value="TFIIF_beta_HTH"/>
</dbReference>
<evidence type="ECO:0000256" key="4">
    <source>
        <dbReference type="ARBA" id="ARBA00023015"/>
    </source>
</evidence>
<evidence type="ECO:0000256" key="10">
    <source>
        <dbReference type="SAM" id="MobiDB-lite"/>
    </source>
</evidence>
<dbReference type="PANTHER" id="PTHR10445">
    <property type="entry name" value="GENERAL TRANSCRIPTION FACTOR IIF SUBUNIT 2"/>
    <property type="match status" value="1"/>
</dbReference>
<dbReference type="Pfam" id="PF17683">
    <property type="entry name" value="TFIIF_beta_N"/>
    <property type="match status" value="1"/>
</dbReference>
<dbReference type="EMBL" id="BFAD01000012">
    <property type="protein sequence ID" value="GBE88062.1"/>
    <property type="molecule type" value="Genomic_DNA"/>
</dbReference>
<keyword evidence="5" id="KW-0238">DNA-binding</keyword>
<evidence type="ECO:0000256" key="5">
    <source>
        <dbReference type="ARBA" id="ARBA00023125"/>
    </source>
</evidence>
<keyword evidence="13" id="KW-0396">Initiation factor</keyword>
<evidence type="ECO:0000313" key="13">
    <source>
        <dbReference type="EMBL" id="GBE88062.1"/>
    </source>
</evidence>
<evidence type="ECO:0000256" key="1">
    <source>
        <dbReference type="ARBA" id="ARBA00004123"/>
    </source>
</evidence>
<evidence type="ECO:0000256" key="8">
    <source>
        <dbReference type="ARBA" id="ARBA00081473"/>
    </source>
</evidence>
<dbReference type="SUPFAM" id="SSF46785">
    <property type="entry name" value="Winged helix' DNA-binding domain"/>
    <property type="match status" value="1"/>
</dbReference>
<feature type="domain" description="TFIIF beta subunit HTH" evidence="11">
    <location>
        <begin position="213"/>
        <end position="277"/>
    </location>
</feature>
<dbReference type="STRING" id="139825.A0A401H0Y3"/>
<gene>
    <name evidence="13" type="ORF">SCP_1202910</name>
</gene>
<dbReference type="SUPFAM" id="SSF50916">
    <property type="entry name" value="Rap30/74 interaction domains"/>
    <property type="match status" value="1"/>
</dbReference>
<evidence type="ECO:0000256" key="7">
    <source>
        <dbReference type="ARBA" id="ARBA00023242"/>
    </source>
</evidence>
<evidence type="ECO:0000256" key="6">
    <source>
        <dbReference type="ARBA" id="ARBA00023163"/>
    </source>
</evidence>
<dbReference type="Proteomes" id="UP000287166">
    <property type="component" value="Unassembled WGS sequence"/>
</dbReference>
<dbReference type="InterPro" id="IPR011039">
    <property type="entry name" value="TFIIF_interaction"/>
</dbReference>
<protein>
    <recommendedName>
        <fullName evidence="3">Transcription initiation factor IIF subunit beta</fullName>
    </recommendedName>
    <alternativeName>
        <fullName evidence="9">TFIIF medium subunit</fullName>
    </alternativeName>
    <alternativeName>
        <fullName evidence="8">TFIIF-beta</fullName>
    </alternativeName>
</protein>
<evidence type="ECO:0000259" key="12">
    <source>
        <dbReference type="Pfam" id="PF17683"/>
    </source>
</evidence>
<dbReference type="GO" id="GO:0003677">
    <property type="term" value="F:DNA binding"/>
    <property type="evidence" value="ECO:0007669"/>
    <property type="project" value="UniProtKB-KW"/>
</dbReference>
<dbReference type="FunCoup" id="A0A401H0Y3">
    <property type="interactions" value="470"/>
</dbReference>
<dbReference type="CDD" id="cd07980">
    <property type="entry name" value="TFIIF_beta"/>
    <property type="match status" value="1"/>
</dbReference>
<accession>A0A401H0Y3</accession>
<dbReference type="InParanoid" id="A0A401H0Y3"/>
<keyword evidence="4" id="KW-0805">Transcription regulation</keyword>
<dbReference type="FunFam" id="1.10.10.10:FF:000035">
    <property type="entry name" value="General transcription factor IIF subunit 2"/>
    <property type="match status" value="1"/>
</dbReference>
<evidence type="ECO:0000256" key="3">
    <source>
        <dbReference type="ARBA" id="ARBA00021453"/>
    </source>
</evidence>
<dbReference type="GO" id="GO:0005674">
    <property type="term" value="C:transcription factor TFIIF complex"/>
    <property type="evidence" value="ECO:0007669"/>
    <property type="project" value="InterPro"/>
</dbReference>
<feature type="compositionally biased region" description="Acidic residues" evidence="10">
    <location>
        <begin position="311"/>
        <end position="330"/>
    </location>
</feature>
<sequence length="330" mass="37413">MEDSMEEEPKQFDAVHGVNDEDSQPDPDEPLLSPTDGYGRVWVVKIPKFLLERWSNIDEEGIELATIRVYNEAKSSSGKKPRIVLLLPPTEENPGGDEYELDMVNDAVENQIVVAEREKEPGSASRARTTMLTGIVQHECNLRPVFSDRYRRRLKERTIAANRPARQIMRIEDAHPGGRGGINMLTSGMAHTTPFNIVKGKPKPAKGQFERMARMPRNQLLDELFRAFQEREHWPIKVLRDRTQQPEAYLKEVLSEIAFLHRSGEHNGSWELLANYKGEGIKAENVPGPSYAPAYGNGVPGVEMEEMKLEGEDDDDDDEDEDDDDMEEVS</sequence>